<sequence>MPGTPILPFVARTRLVDHHCHGVVTGDLGRIEFEQMLTEADTVSSLGTTLFDSLIGLAVRARCAPVLDLPPHVPAEVYLARRAELGATEVNARFLRATGTTEFLLDGGFLPDTLTTTEQFAALSGARARDIVRLEQVAETVIGATTAAGFIEAFTRELAKRATTAVGFKSIAAYRVGLDLAEERPTEAEVTEAAGRWLARIEAGEPVRLADEVLHRFLIWTGIDLALPIQFHVGFGDSDVDLHRCDPLLLTGLLRATRSHGVPIMLLHNYPFHRNAAYLAQVFEHVFVDVGLATHNAGHRAPAIIAETMEIVPFGKLLFSTDAFGLAELYHLGTALFRQGLSDFLYAGLTSDVLSEVDAHRIAALVGHRNAERVYGLEGT</sequence>
<feature type="domain" description="Amidohydrolase-related" evidence="1">
    <location>
        <begin position="224"/>
        <end position="377"/>
    </location>
</feature>
<evidence type="ECO:0000259" key="1">
    <source>
        <dbReference type="Pfam" id="PF04909"/>
    </source>
</evidence>
<keyword evidence="3" id="KW-1185">Reference proteome</keyword>
<dbReference type="AlphaFoldDB" id="A0A075UYB9"/>
<dbReference type="InterPro" id="IPR006680">
    <property type="entry name" value="Amidohydro-rel"/>
</dbReference>
<dbReference type="SUPFAM" id="SSF51556">
    <property type="entry name" value="Metallo-dependent hydrolases"/>
    <property type="match status" value="1"/>
</dbReference>
<dbReference type="eggNOG" id="COG2159">
    <property type="taxonomic scope" value="Bacteria"/>
</dbReference>
<reference evidence="2 3" key="1">
    <citation type="journal article" date="2014" name="J. Biotechnol.">
        <title>Complete genome sequence of the actinobacterium Amycolatopsis japonica MG417-CF17(T) (=DSM 44213T) producing (S,S)-N,N'-ethylenediaminedisuccinic acid.</title>
        <authorList>
            <person name="Stegmann E."/>
            <person name="Albersmeier A."/>
            <person name="Spohn M."/>
            <person name="Gert H."/>
            <person name="Weber T."/>
            <person name="Wohlleben W."/>
            <person name="Kalinowski J."/>
            <person name="Ruckert C."/>
        </authorList>
    </citation>
    <scope>NUCLEOTIDE SEQUENCE [LARGE SCALE GENOMIC DNA]</scope>
    <source>
        <strain evidence="3">MG417-CF17 (DSM 44213)</strain>
    </source>
</reference>
<dbReference type="GO" id="GO:0016787">
    <property type="term" value="F:hydrolase activity"/>
    <property type="evidence" value="ECO:0007669"/>
    <property type="project" value="InterPro"/>
</dbReference>
<dbReference type="RefSeq" id="WP_038510400.1">
    <property type="nucleotide sequence ID" value="NZ_CP008953.1"/>
</dbReference>
<dbReference type="PANTHER" id="PTHR43383:SF2">
    <property type="entry name" value="AMIDOHYDROLASE 2 FAMILY PROTEIN"/>
    <property type="match status" value="1"/>
</dbReference>
<dbReference type="EMBL" id="CP008953">
    <property type="protein sequence ID" value="AIG75155.1"/>
    <property type="molecule type" value="Genomic_DNA"/>
</dbReference>
<dbReference type="Proteomes" id="UP000028492">
    <property type="component" value="Chromosome"/>
</dbReference>
<evidence type="ECO:0000313" key="3">
    <source>
        <dbReference type="Proteomes" id="UP000028492"/>
    </source>
</evidence>
<dbReference type="KEGG" id="aja:AJAP_11330"/>
<name>A0A075UYB9_9PSEU</name>
<dbReference type="PANTHER" id="PTHR43383">
    <property type="entry name" value="NODULIN 6"/>
    <property type="match status" value="1"/>
</dbReference>
<dbReference type="Pfam" id="PF04909">
    <property type="entry name" value="Amidohydro_2"/>
    <property type="match status" value="1"/>
</dbReference>
<dbReference type="STRING" id="208439.AJAP_11330"/>
<dbReference type="HOGENOM" id="CLU_017290_4_2_11"/>
<dbReference type="Gene3D" id="3.20.20.140">
    <property type="entry name" value="Metal-dependent hydrolases"/>
    <property type="match status" value="1"/>
</dbReference>
<dbReference type="InterPro" id="IPR032466">
    <property type="entry name" value="Metal_Hydrolase"/>
</dbReference>
<organism evidence="2 3">
    <name type="scientific">Amycolatopsis japonica</name>
    <dbReference type="NCBI Taxonomy" id="208439"/>
    <lineage>
        <taxon>Bacteria</taxon>
        <taxon>Bacillati</taxon>
        <taxon>Actinomycetota</taxon>
        <taxon>Actinomycetes</taxon>
        <taxon>Pseudonocardiales</taxon>
        <taxon>Pseudonocardiaceae</taxon>
        <taxon>Amycolatopsis</taxon>
        <taxon>Amycolatopsis japonica group</taxon>
    </lineage>
</organism>
<protein>
    <recommendedName>
        <fullName evidence="1">Amidohydrolase-related domain-containing protein</fullName>
    </recommendedName>
</protein>
<proteinExistence type="predicted"/>
<evidence type="ECO:0000313" key="2">
    <source>
        <dbReference type="EMBL" id="AIG75155.1"/>
    </source>
</evidence>
<gene>
    <name evidence="2" type="ORF">AJAP_11330</name>
</gene>
<accession>A0A075UYB9</accession>